<evidence type="ECO:0000259" key="12">
    <source>
        <dbReference type="PROSITE" id="PS50853"/>
    </source>
</evidence>
<feature type="domain" description="Fibronectin type-III" evidence="12">
    <location>
        <begin position="389"/>
        <end position="484"/>
    </location>
</feature>
<dbReference type="Gene3D" id="2.60.40.10">
    <property type="entry name" value="Immunoglobulins"/>
    <property type="match status" value="5"/>
</dbReference>
<dbReference type="InterPro" id="IPR052672">
    <property type="entry name" value="Type1_Cytokine_Rcpt_Type2"/>
</dbReference>
<keyword evidence="9" id="KW-0325">Glycoprotein</keyword>
<keyword evidence="14" id="KW-1185">Reference proteome</keyword>
<dbReference type="InterPro" id="IPR036116">
    <property type="entry name" value="FN3_sf"/>
</dbReference>
<evidence type="ECO:0000256" key="11">
    <source>
        <dbReference type="SAM" id="Phobius"/>
    </source>
</evidence>
<protein>
    <recommendedName>
        <fullName evidence="12">Fibronectin type-III domain-containing protein</fullName>
    </recommendedName>
</protein>
<dbReference type="EMBL" id="CADEAL010004417">
    <property type="protein sequence ID" value="CAB1459094.1"/>
    <property type="molecule type" value="Genomic_DNA"/>
</dbReference>
<evidence type="ECO:0000256" key="4">
    <source>
        <dbReference type="ARBA" id="ARBA00022729"/>
    </source>
</evidence>
<feature type="compositionally biased region" description="Acidic residues" evidence="10">
    <location>
        <begin position="616"/>
        <end position="637"/>
    </location>
</feature>
<organism evidence="13 14">
    <name type="scientific">Pleuronectes platessa</name>
    <name type="common">European plaice</name>
    <dbReference type="NCBI Taxonomy" id="8262"/>
    <lineage>
        <taxon>Eukaryota</taxon>
        <taxon>Metazoa</taxon>
        <taxon>Chordata</taxon>
        <taxon>Craniata</taxon>
        <taxon>Vertebrata</taxon>
        <taxon>Euteleostomi</taxon>
        <taxon>Actinopterygii</taxon>
        <taxon>Neopterygii</taxon>
        <taxon>Teleostei</taxon>
        <taxon>Neoteleostei</taxon>
        <taxon>Acanthomorphata</taxon>
        <taxon>Carangaria</taxon>
        <taxon>Pleuronectiformes</taxon>
        <taxon>Pleuronectoidei</taxon>
        <taxon>Pleuronectidae</taxon>
        <taxon>Pleuronectes</taxon>
    </lineage>
</organism>
<keyword evidence="8" id="KW-0675">Receptor</keyword>
<evidence type="ECO:0000256" key="7">
    <source>
        <dbReference type="ARBA" id="ARBA00023136"/>
    </source>
</evidence>
<keyword evidence="4" id="KW-0732">Signal</keyword>
<accession>A0A9N7VXR6</accession>
<dbReference type="SMART" id="SM00060">
    <property type="entry name" value="FN3"/>
    <property type="match status" value="2"/>
</dbReference>
<dbReference type="CDD" id="cd00063">
    <property type="entry name" value="FN3"/>
    <property type="match status" value="1"/>
</dbReference>
<evidence type="ECO:0000256" key="1">
    <source>
        <dbReference type="ARBA" id="ARBA00004479"/>
    </source>
</evidence>
<keyword evidence="7 11" id="KW-0472">Membrane</keyword>
<name>A0A9N7VXR6_PLEPL</name>
<comment type="subcellular location">
    <subcellularLocation>
        <location evidence="1">Membrane</location>
        <topology evidence="1">Single-pass type I membrane protein</topology>
    </subcellularLocation>
</comment>
<feature type="compositionally biased region" description="Basic and acidic residues" evidence="10">
    <location>
        <begin position="579"/>
        <end position="615"/>
    </location>
</feature>
<evidence type="ECO:0000256" key="8">
    <source>
        <dbReference type="ARBA" id="ARBA00023170"/>
    </source>
</evidence>
<feature type="transmembrane region" description="Helical" evidence="11">
    <location>
        <begin position="491"/>
        <end position="513"/>
    </location>
</feature>
<feature type="region of interest" description="Disordered" evidence="10">
    <location>
        <begin position="576"/>
        <end position="643"/>
    </location>
</feature>
<dbReference type="PANTHER" id="PTHR48423">
    <property type="entry name" value="INTERLEUKIN-27 RECEPTOR SUBUNIT ALPHA"/>
    <property type="match status" value="1"/>
</dbReference>
<dbReference type="Pfam" id="PF00041">
    <property type="entry name" value="fn3"/>
    <property type="match status" value="1"/>
</dbReference>
<proteinExistence type="inferred from homology"/>
<dbReference type="PROSITE" id="PS50853">
    <property type="entry name" value="FN3"/>
    <property type="match status" value="1"/>
</dbReference>
<comment type="caution">
    <text evidence="13">The sequence shown here is derived from an EMBL/GenBank/DDBJ whole genome shotgun (WGS) entry which is preliminary data.</text>
</comment>
<evidence type="ECO:0000256" key="2">
    <source>
        <dbReference type="ARBA" id="ARBA00008921"/>
    </source>
</evidence>
<evidence type="ECO:0000313" key="13">
    <source>
        <dbReference type="EMBL" id="CAB1459094.1"/>
    </source>
</evidence>
<evidence type="ECO:0000256" key="6">
    <source>
        <dbReference type="ARBA" id="ARBA00022989"/>
    </source>
</evidence>
<dbReference type="Proteomes" id="UP001153269">
    <property type="component" value="Unassembled WGS sequence"/>
</dbReference>
<sequence>MPCDEKGCSSNIHCTCDPGPDPQITTNYSLHWGTTNSEQGHVTCPTSSISVIHRQHFSRGELHVWLEAKNKHGSAKSRENVFNTRDIIKPPSPNITLGHQEPLEIKWRSYCGELLLSMGSCEIRNRALGNLVWPEHETGYHDSYTLESPLPDTLYEFQVRCDCSEGLMSDWSTSHRIRSAEKAPVGKLDIWMDCGLLPASKDCSLTWKTLPLSQACGAIVGYEVKLLYNNSTWKLLNLSPAETRGPLLCNETQCRLTSSLKDVSSVSASALNSRGATAPSHLAMPNPGKDGDVRTINLKMNEENLTVAWDLPSKPLSKLKEYVVQCKQVESRLGQGFDWVKVTNNQTTVFFKGHFIKHTPFQVSLFKISHNMTVRYLSSVIGYSLEGIPSSVPSFQAFSIGSTWVTLFWTAVPLSKQNGVIQYYLIGLGQENVSNVTAHPQSPDGTYTLNLLNPGQEYEVWIRAVTKAGPGAKATTTFKTKQSENHDLLKLVLLPLLFISLICAAFVCFCLVAENKMCPQVNLLFNGKVPDPRNSNIFRGMKHQMIDPFSSICIPIPEPHPDISVLEVVKIQPDAFTSKPKETSDQEEPRENAVTEECGRMDGSHGREEYSKMVDSDEERDREEDKEDCWSSSEEDQFTTGYEKHFMPTALEILDV</sequence>
<dbReference type="SUPFAM" id="SSF49265">
    <property type="entry name" value="Fibronectin type III"/>
    <property type="match status" value="3"/>
</dbReference>
<evidence type="ECO:0000256" key="9">
    <source>
        <dbReference type="ARBA" id="ARBA00023180"/>
    </source>
</evidence>
<dbReference type="GO" id="GO:0005886">
    <property type="term" value="C:plasma membrane"/>
    <property type="evidence" value="ECO:0007669"/>
    <property type="project" value="UniProtKB-ARBA"/>
</dbReference>
<dbReference type="PANTHER" id="PTHR48423:SF1">
    <property type="entry name" value="INTERLEUKIN-27 RECEPTOR SUBUNIT ALPHA"/>
    <property type="match status" value="1"/>
</dbReference>
<evidence type="ECO:0000256" key="3">
    <source>
        <dbReference type="ARBA" id="ARBA00022692"/>
    </source>
</evidence>
<dbReference type="AlphaFoldDB" id="A0A9N7VXR6"/>
<comment type="similarity">
    <text evidence="2">Belongs to the type I cytokine receptor family. Type 2 subfamily.</text>
</comment>
<gene>
    <name evidence="13" type="ORF">PLEPLA_LOCUS46930</name>
</gene>
<dbReference type="InterPro" id="IPR013783">
    <property type="entry name" value="Ig-like_fold"/>
</dbReference>
<reference evidence="13" key="1">
    <citation type="submission" date="2020-03" db="EMBL/GenBank/DDBJ databases">
        <authorList>
            <person name="Weist P."/>
        </authorList>
    </citation>
    <scope>NUCLEOTIDE SEQUENCE</scope>
</reference>
<evidence type="ECO:0000313" key="14">
    <source>
        <dbReference type="Proteomes" id="UP001153269"/>
    </source>
</evidence>
<evidence type="ECO:0000256" key="5">
    <source>
        <dbReference type="ARBA" id="ARBA00022737"/>
    </source>
</evidence>
<dbReference type="InterPro" id="IPR003961">
    <property type="entry name" value="FN3_dom"/>
</dbReference>
<keyword evidence="6 11" id="KW-1133">Transmembrane helix</keyword>
<keyword evidence="3 11" id="KW-0812">Transmembrane</keyword>
<evidence type="ECO:0000256" key="10">
    <source>
        <dbReference type="SAM" id="MobiDB-lite"/>
    </source>
</evidence>
<keyword evidence="5" id="KW-0677">Repeat</keyword>